<dbReference type="Pfam" id="PF17932">
    <property type="entry name" value="TetR_C_24"/>
    <property type="match status" value="1"/>
</dbReference>
<evidence type="ECO:0000313" key="7">
    <source>
        <dbReference type="Proteomes" id="UP000298588"/>
    </source>
</evidence>
<name>A0A4D7QIW4_9HYPH</name>
<evidence type="ECO:0000313" key="6">
    <source>
        <dbReference type="EMBL" id="QCK85783.1"/>
    </source>
</evidence>
<dbReference type="InterPro" id="IPR041490">
    <property type="entry name" value="KstR2_TetR_C"/>
</dbReference>
<gene>
    <name evidence="6" type="ORF">E8L99_08410</name>
</gene>
<dbReference type="GO" id="GO:0000976">
    <property type="term" value="F:transcription cis-regulatory region binding"/>
    <property type="evidence" value="ECO:0007669"/>
    <property type="project" value="TreeGrafter"/>
</dbReference>
<keyword evidence="7" id="KW-1185">Reference proteome</keyword>
<dbReference type="Proteomes" id="UP000298588">
    <property type="component" value="Chromosome"/>
</dbReference>
<evidence type="ECO:0000259" key="5">
    <source>
        <dbReference type="PROSITE" id="PS50977"/>
    </source>
</evidence>
<dbReference type="InterPro" id="IPR036271">
    <property type="entry name" value="Tet_transcr_reg_TetR-rel_C_sf"/>
</dbReference>
<dbReference type="EMBL" id="CP039865">
    <property type="protein sequence ID" value="QCK85783.1"/>
    <property type="molecule type" value="Genomic_DNA"/>
</dbReference>
<dbReference type="PROSITE" id="PS50977">
    <property type="entry name" value="HTH_TETR_2"/>
    <property type="match status" value="1"/>
</dbReference>
<dbReference type="PANTHER" id="PTHR30055">
    <property type="entry name" value="HTH-TYPE TRANSCRIPTIONAL REGULATOR RUTR"/>
    <property type="match status" value="1"/>
</dbReference>
<dbReference type="InterPro" id="IPR023772">
    <property type="entry name" value="DNA-bd_HTH_TetR-type_CS"/>
</dbReference>
<keyword evidence="1" id="KW-0805">Transcription regulation</keyword>
<dbReference type="AlphaFoldDB" id="A0A4D7QIW4"/>
<sequence>MSTDPLPADRVPMTALPQARQSHARREEVLAAAAECFMRRGYEATSMDDVADALGATKGRVYHHFPSKPDLFFEVYRRAMEILMQGAAPAMADAGTAERRLFGLAKAHTLAMMESQTFQRSLTLGVDLYRFGSPSDEHKVVLEDLMRLRFTYEDLFRKVFAEGQADGSLKVPDPSLAMRTILGALNWVAVWYSPRPGEDRPHRDKLAEQIVETVLGGYLAPRSG</sequence>
<keyword evidence="2 4" id="KW-0238">DNA-binding</keyword>
<evidence type="ECO:0000256" key="1">
    <source>
        <dbReference type="ARBA" id="ARBA00023015"/>
    </source>
</evidence>
<dbReference type="PROSITE" id="PS01081">
    <property type="entry name" value="HTH_TETR_1"/>
    <property type="match status" value="1"/>
</dbReference>
<accession>A0A4D7QIW4</accession>
<evidence type="ECO:0000256" key="4">
    <source>
        <dbReference type="PROSITE-ProRule" id="PRU00335"/>
    </source>
</evidence>
<dbReference type="PRINTS" id="PR00455">
    <property type="entry name" value="HTHTETR"/>
</dbReference>
<dbReference type="InterPro" id="IPR009057">
    <property type="entry name" value="Homeodomain-like_sf"/>
</dbReference>
<feature type="domain" description="HTH tetR-type" evidence="5">
    <location>
        <begin position="23"/>
        <end position="83"/>
    </location>
</feature>
<proteinExistence type="predicted"/>
<dbReference type="SUPFAM" id="SSF46689">
    <property type="entry name" value="Homeodomain-like"/>
    <property type="match status" value="1"/>
</dbReference>
<dbReference type="InterPro" id="IPR001647">
    <property type="entry name" value="HTH_TetR"/>
</dbReference>
<dbReference type="Gene3D" id="1.10.10.60">
    <property type="entry name" value="Homeodomain-like"/>
    <property type="match status" value="1"/>
</dbReference>
<dbReference type="GO" id="GO:0003700">
    <property type="term" value="F:DNA-binding transcription factor activity"/>
    <property type="evidence" value="ECO:0007669"/>
    <property type="project" value="TreeGrafter"/>
</dbReference>
<dbReference type="KEGG" id="paqt:E8L99_08410"/>
<evidence type="ECO:0000256" key="3">
    <source>
        <dbReference type="ARBA" id="ARBA00023163"/>
    </source>
</evidence>
<dbReference type="PANTHER" id="PTHR30055:SF234">
    <property type="entry name" value="HTH-TYPE TRANSCRIPTIONAL REGULATOR BETI"/>
    <property type="match status" value="1"/>
</dbReference>
<dbReference type="Pfam" id="PF00440">
    <property type="entry name" value="TetR_N"/>
    <property type="match status" value="1"/>
</dbReference>
<feature type="DNA-binding region" description="H-T-H motif" evidence="4">
    <location>
        <begin position="46"/>
        <end position="65"/>
    </location>
</feature>
<dbReference type="InterPro" id="IPR050109">
    <property type="entry name" value="HTH-type_TetR-like_transc_reg"/>
</dbReference>
<dbReference type="Gene3D" id="1.10.357.10">
    <property type="entry name" value="Tetracycline Repressor, domain 2"/>
    <property type="match status" value="1"/>
</dbReference>
<protein>
    <submittedName>
        <fullName evidence="6">TetR/AcrR family transcriptional regulator</fullName>
    </submittedName>
</protein>
<reference evidence="6 7" key="1">
    <citation type="submission" date="2019-04" db="EMBL/GenBank/DDBJ databases">
        <title>Phreatobacter aquaticus sp. nov.</title>
        <authorList>
            <person name="Choi A."/>
            <person name="Baek K."/>
        </authorList>
    </citation>
    <scope>NUCLEOTIDE SEQUENCE [LARGE SCALE GENOMIC DNA]</scope>
    <source>
        <strain evidence="6 7">NMCR1094</strain>
    </source>
</reference>
<dbReference type="OrthoDB" id="9779746at2"/>
<keyword evidence="3" id="KW-0804">Transcription</keyword>
<evidence type="ECO:0000256" key="2">
    <source>
        <dbReference type="ARBA" id="ARBA00023125"/>
    </source>
</evidence>
<dbReference type="SUPFAM" id="SSF48498">
    <property type="entry name" value="Tetracyclin repressor-like, C-terminal domain"/>
    <property type="match status" value="1"/>
</dbReference>
<organism evidence="6 7">
    <name type="scientific">Phreatobacter aquaticus</name>
    <dbReference type="NCBI Taxonomy" id="2570229"/>
    <lineage>
        <taxon>Bacteria</taxon>
        <taxon>Pseudomonadati</taxon>
        <taxon>Pseudomonadota</taxon>
        <taxon>Alphaproteobacteria</taxon>
        <taxon>Hyphomicrobiales</taxon>
        <taxon>Phreatobacteraceae</taxon>
        <taxon>Phreatobacter</taxon>
    </lineage>
</organism>
<dbReference type="FunFam" id="1.10.10.60:FF:000141">
    <property type="entry name" value="TetR family transcriptional regulator"/>
    <property type="match status" value="1"/>
</dbReference>